<keyword evidence="2" id="KW-1185">Reference proteome</keyword>
<reference evidence="2" key="1">
    <citation type="journal article" date="2019" name="Int. J. Syst. Evol. Microbiol.">
        <title>The Global Catalogue of Microorganisms (GCM) 10K type strain sequencing project: providing services to taxonomists for standard genome sequencing and annotation.</title>
        <authorList>
            <consortium name="The Broad Institute Genomics Platform"/>
            <consortium name="The Broad Institute Genome Sequencing Center for Infectious Disease"/>
            <person name="Wu L."/>
            <person name="Ma J."/>
        </authorList>
    </citation>
    <scope>NUCLEOTIDE SEQUENCE [LARGE SCALE GENOMIC DNA]</scope>
    <source>
        <strain evidence="2">2902at01</strain>
    </source>
</reference>
<name>A0ABV8KV25_9ACTN</name>
<protein>
    <recommendedName>
        <fullName evidence="3">Ig-like domain-containing protein</fullName>
    </recommendedName>
</protein>
<evidence type="ECO:0000313" key="2">
    <source>
        <dbReference type="Proteomes" id="UP001595868"/>
    </source>
</evidence>
<dbReference type="Proteomes" id="UP001595868">
    <property type="component" value="Unassembled WGS sequence"/>
</dbReference>
<dbReference type="EMBL" id="JBHSBN010000029">
    <property type="protein sequence ID" value="MFC4109816.1"/>
    <property type="molecule type" value="Genomic_DNA"/>
</dbReference>
<organism evidence="1 2">
    <name type="scientific">Micromonospora zhanjiangensis</name>
    <dbReference type="NCBI Taxonomy" id="1522057"/>
    <lineage>
        <taxon>Bacteria</taxon>
        <taxon>Bacillati</taxon>
        <taxon>Actinomycetota</taxon>
        <taxon>Actinomycetes</taxon>
        <taxon>Micromonosporales</taxon>
        <taxon>Micromonosporaceae</taxon>
        <taxon>Micromonospora</taxon>
    </lineage>
</organism>
<sequence length="144" mass="15432">MIVSIVLGVVVLLCGGGGLAAFLFLSDGESGEGAPEPVAAVDSFLTAVYVDKDPAKAAGLVCSEARDDQKLTRKVDEVKGYATKYRSPRFRWTTPKVDDQNSERARVSVTLTMTTADEKTTDQSLTFVVVRKTGWWVCDVGPAG</sequence>
<proteinExistence type="predicted"/>
<accession>A0ABV8KV25</accession>
<evidence type="ECO:0000313" key="1">
    <source>
        <dbReference type="EMBL" id="MFC4109816.1"/>
    </source>
</evidence>
<comment type="caution">
    <text evidence="1">The sequence shown here is derived from an EMBL/GenBank/DDBJ whole genome shotgun (WGS) entry which is preliminary data.</text>
</comment>
<gene>
    <name evidence="1" type="ORF">ACFOX0_28280</name>
</gene>
<evidence type="ECO:0008006" key="3">
    <source>
        <dbReference type="Google" id="ProtNLM"/>
    </source>
</evidence>